<name>A0A2N5Y3B5_9GAMM</name>
<dbReference type="PROSITE" id="PS50989">
    <property type="entry name" value="COA_CT_CTER"/>
    <property type="match status" value="1"/>
</dbReference>
<evidence type="ECO:0000259" key="1">
    <source>
        <dbReference type="PROSITE" id="PS50989"/>
    </source>
</evidence>
<dbReference type="InterPro" id="IPR029045">
    <property type="entry name" value="ClpP/crotonase-like_dom_sf"/>
</dbReference>
<feature type="domain" description="CoA carboxyltransferase C-terminal" evidence="1">
    <location>
        <begin position="260"/>
        <end position="497"/>
    </location>
</feature>
<dbReference type="InterPro" id="IPR051047">
    <property type="entry name" value="AccD/PCCB"/>
</dbReference>
<proteinExistence type="predicted"/>
<evidence type="ECO:0000313" key="3">
    <source>
        <dbReference type="Proteomes" id="UP000234845"/>
    </source>
</evidence>
<dbReference type="OrthoDB" id="9803706at2"/>
<dbReference type="AlphaFoldDB" id="A0A2N5Y3B5"/>
<dbReference type="PANTHER" id="PTHR43842:SF2">
    <property type="entry name" value="PROPIONYL-COA CARBOXYLASE BETA CHAIN, MITOCHONDRIAL"/>
    <property type="match status" value="1"/>
</dbReference>
<organism evidence="2 3">
    <name type="scientific">Kineobactrum sediminis</name>
    <dbReference type="NCBI Taxonomy" id="1905677"/>
    <lineage>
        <taxon>Bacteria</taxon>
        <taxon>Pseudomonadati</taxon>
        <taxon>Pseudomonadota</taxon>
        <taxon>Gammaproteobacteria</taxon>
        <taxon>Cellvibrionales</taxon>
        <taxon>Halieaceae</taxon>
        <taxon>Kineobactrum</taxon>
    </lineage>
</organism>
<dbReference type="InterPro" id="IPR011763">
    <property type="entry name" value="COA_CT_C"/>
</dbReference>
<evidence type="ECO:0000313" key="2">
    <source>
        <dbReference type="EMBL" id="PLW82869.1"/>
    </source>
</evidence>
<dbReference type="GO" id="GO:0004658">
    <property type="term" value="F:propionyl-CoA carboxylase activity"/>
    <property type="evidence" value="ECO:0007669"/>
    <property type="project" value="TreeGrafter"/>
</dbReference>
<keyword evidence="2" id="KW-0808">Transferase</keyword>
<comment type="caution">
    <text evidence="2">The sequence shown here is derived from an EMBL/GenBank/DDBJ whole genome shotgun (WGS) entry which is preliminary data.</text>
</comment>
<dbReference type="Proteomes" id="UP000234845">
    <property type="component" value="Unassembled WGS sequence"/>
</dbReference>
<reference evidence="3" key="1">
    <citation type="submission" date="2017-11" db="EMBL/GenBank/DDBJ databases">
        <title>The draft genome sequence of Chromatocurvus sp. F02.</title>
        <authorList>
            <person name="Du Z.-J."/>
            <person name="Chang Y.-Q."/>
        </authorList>
    </citation>
    <scope>NUCLEOTIDE SEQUENCE [LARGE SCALE GENOMIC DNA]</scope>
    <source>
        <strain evidence="3">F02</strain>
    </source>
</reference>
<dbReference type="Gene3D" id="3.90.226.10">
    <property type="entry name" value="2-enoyl-CoA Hydratase, Chain A, domain 1"/>
    <property type="match status" value="2"/>
</dbReference>
<dbReference type="GO" id="GO:0016740">
    <property type="term" value="F:transferase activity"/>
    <property type="evidence" value="ECO:0007669"/>
    <property type="project" value="UniProtKB-KW"/>
</dbReference>
<dbReference type="Pfam" id="PF01039">
    <property type="entry name" value="Carboxyl_trans"/>
    <property type="match status" value="1"/>
</dbReference>
<dbReference type="RefSeq" id="WP_101520469.1">
    <property type="nucleotide sequence ID" value="NZ_PKLZ01000003.1"/>
</dbReference>
<gene>
    <name evidence="2" type="ORF">CWI75_05310</name>
</gene>
<keyword evidence="3" id="KW-1185">Reference proteome</keyword>
<dbReference type="InterPro" id="IPR034733">
    <property type="entry name" value="AcCoA_carboxyl_beta"/>
</dbReference>
<accession>A0A2N5Y3B5</accession>
<dbReference type="PANTHER" id="PTHR43842">
    <property type="entry name" value="PROPIONYL-COA CARBOXYLASE BETA CHAIN"/>
    <property type="match status" value="1"/>
</dbReference>
<sequence length="513" mass="56084">MNWESDVEEIKRQTAMAHQMGGEKGIAFQHSRGKLTVRERIDLLQDPGSFHEIGTLTGEAVWDGDEVIDLKPSNTVTGTCRIEGRKVALSGGDFTIRGATVGTKSQFVERLALANRIPYVRLLDATGGSVKTFETIGRTYLPGNLGTGLAAELLQNVPVVSAVLGSVAGAPAVQACMCHFNIMVKGTSQVFVAGPMVVEQATGQSITKEDLGDERTQVKNGVIMNLAEDEADAIRQVRRFLSFLPPNVWEAPPRCEPEDDPERREESLLSIIPKHRRRVYEPRKVLEAVLDRDSFFEIMPYYGKARITGLARVNGVPVAVMANHPKFNGGSMDIAAGEKTIRLVELADTFHLPLVYFADEPGFSVGPAQEKAGILRAGARVMAVMARSRTPFISIVTRQLYGVAGGLHWRGSGMYRRYAWPSTHGGSMHIEGGTSIAYKKEIESATDPEAMRAEIEAKLQSIASPFRNAHAFGIEDLIDPRDTRPLLVDFVEDAWKVIQTQLGPSGGARSYTP</sequence>
<dbReference type="EMBL" id="PKLZ01000003">
    <property type="protein sequence ID" value="PLW82869.1"/>
    <property type="molecule type" value="Genomic_DNA"/>
</dbReference>
<protein>
    <submittedName>
        <fullName evidence="2">Methylmalonyl-CoA carboxyltransferase</fullName>
    </submittedName>
</protein>
<dbReference type="SUPFAM" id="SSF52096">
    <property type="entry name" value="ClpP/crotonase"/>
    <property type="match status" value="2"/>
</dbReference>